<dbReference type="Gene3D" id="2.60.40.150">
    <property type="entry name" value="C2 domain"/>
    <property type="match status" value="1"/>
</dbReference>
<sequence>MPGKVKVRVLAGRNLPVMDRSSDTTDAYVEVKLGSTTYKTDVCRKSLHPQWDSDWFRYEVDDAELQDEPLQIRLMDHDTYSANDAIGKVYVDLNPLLLPPSSTSSTSQHHPNTTNTDSGHPNVQAVQGGGGAIMSGWIPVYDTMHGIRGEVNVVIKVELFSDFNKFRQSSCGVQFFCSGSIPEGHVVSRFQGLVGELVVEGDPEHQWIDKIRTPRASNEARQALFFKLSGELRRRIGLKAIELGANAVLGSLMMHKILQYQQYFDLEGETGIVVRGIGTAATLAKLQPPQPIQQHHSPSPSPSPSPASHVINTGNQALVE</sequence>
<dbReference type="OrthoDB" id="419768at2759"/>
<dbReference type="SUPFAM" id="SSF49562">
    <property type="entry name" value="C2 domain (Calcium/lipid-binding domain, CaLB)"/>
    <property type="match status" value="1"/>
</dbReference>
<dbReference type="InterPro" id="IPR037785">
    <property type="entry name" value="C2_C2CD5"/>
</dbReference>
<feature type="domain" description="C2" evidence="2">
    <location>
        <begin position="1"/>
        <end position="107"/>
    </location>
</feature>
<dbReference type="GO" id="GO:0072659">
    <property type="term" value="P:protein localization to plasma membrane"/>
    <property type="evidence" value="ECO:0007669"/>
    <property type="project" value="TreeGrafter"/>
</dbReference>
<feature type="region of interest" description="Disordered" evidence="1">
    <location>
        <begin position="288"/>
        <end position="320"/>
    </location>
</feature>
<dbReference type="GO" id="GO:0005886">
    <property type="term" value="C:plasma membrane"/>
    <property type="evidence" value="ECO:0007669"/>
    <property type="project" value="TreeGrafter"/>
</dbReference>
<dbReference type="PANTHER" id="PTHR37412:SF2">
    <property type="entry name" value="C2 DOMAIN-CONTAINING PROTEIN 5"/>
    <property type="match status" value="1"/>
</dbReference>
<dbReference type="AlphaFoldDB" id="A0A8K0KTX1"/>
<dbReference type="InterPro" id="IPR035892">
    <property type="entry name" value="C2_domain_sf"/>
</dbReference>
<dbReference type="GO" id="GO:0090314">
    <property type="term" value="P:positive regulation of protein targeting to membrane"/>
    <property type="evidence" value="ECO:0007669"/>
    <property type="project" value="TreeGrafter"/>
</dbReference>
<dbReference type="InterPro" id="IPR000008">
    <property type="entry name" value="C2_dom"/>
</dbReference>
<evidence type="ECO:0000256" key="1">
    <source>
        <dbReference type="SAM" id="MobiDB-lite"/>
    </source>
</evidence>
<feature type="region of interest" description="Disordered" evidence="1">
    <location>
        <begin position="100"/>
        <end position="126"/>
    </location>
</feature>
<dbReference type="GO" id="GO:0005544">
    <property type="term" value="F:calcium-dependent phospholipid binding"/>
    <property type="evidence" value="ECO:0007669"/>
    <property type="project" value="InterPro"/>
</dbReference>
<dbReference type="InterPro" id="IPR056431">
    <property type="entry name" value="C2CD5_YbjQ-rel_dom"/>
</dbReference>
<reference evidence="3" key="1">
    <citation type="submission" date="2013-04" db="EMBL/GenBank/DDBJ databases">
        <authorList>
            <person name="Qu J."/>
            <person name="Murali S.C."/>
            <person name="Bandaranaike D."/>
            <person name="Bellair M."/>
            <person name="Blankenburg K."/>
            <person name="Chao H."/>
            <person name="Dinh H."/>
            <person name="Doddapaneni H."/>
            <person name="Downs B."/>
            <person name="Dugan-Rocha S."/>
            <person name="Elkadiri S."/>
            <person name="Gnanaolivu R.D."/>
            <person name="Hernandez B."/>
            <person name="Javaid M."/>
            <person name="Jayaseelan J.C."/>
            <person name="Lee S."/>
            <person name="Li M."/>
            <person name="Ming W."/>
            <person name="Munidasa M."/>
            <person name="Muniz J."/>
            <person name="Nguyen L."/>
            <person name="Ongeri F."/>
            <person name="Osuji N."/>
            <person name="Pu L.-L."/>
            <person name="Puazo M."/>
            <person name="Qu C."/>
            <person name="Quiroz J."/>
            <person name="Raj R."/>
            <person name="Weissenberger G."/>
            <person name="Xin Y."/>
            <person name="Zou X."/>
            <person name="Han Y."/>
            <person name="Richards S."/>
            <person name="Worley K."/>
            <person name="Muzny D."/>
            <person name="Gibbs R."/>
        </authorList>
    </citation>
    <scope>NUCLEOTIDE SEQUENCE</scope>
    <source>
        <strain evidence="3">Sampled in the wild</strain>
    </source>
</reference>
<protein>
    <recommendedName>
        <fullName evidence="2">C2 domain-containing protein</fullName>
    </recommendedName>
</protein>
<dbReference type="Proteomes" id="UP000792457">
    <property type="component" value="Unassembled WGS sequence"/>
</dbReference>
<dbReference type="GO" id="GO:0065002">
    <property type="term" value="P:intracellular protein transmembrane transport"/>
    <property type="evidence" value="ECO:0007669"/>
    <property type="project" value="TreeGrafter"/>
</dbReference>
<dbReference type="CDD" id="cd08688">
    <property type="entry name" value="C2_KIAA0528-like"/>
    <property type="match status" value="1"/>
</dbReference>
<proteinExistence type="predicted"/>
<comment type="caution">
    <text evidence="3">The sequence shown here is derived from an EMBL/GenBank/DDBJ whole genome shotgun (WGS) entry which is preliminary data.</text>
</comment>
<dbReference type="SMART" id="SM00239">
    <property type="entry name" value="C2"/>
    <property type="match status" value="1"/>
</dbReference>
<dbReference type="GO" id="GO:0031340">
    <property type="term" value="P:positive regulation of vesicle fusion"/>
    <property type="evidence" value="ECO:0007669"/>
    <property type="project" value="TreeGrafter"/>
</dbReference>
<evidence type="ECO:0000313" key="3">
    <source>
        <dbReference type="EMBL" id="KAG8240389.1"/>
    </source>
</evidence>
<gene>
    <name evidence="3" type="ORF">J437_LFUL002531</name>
</gene>
<dbReference type="PANTHER" id="PTHR37412">
    <property type="entry name" value="C2 DOMAIN-CONTAINING PROTEIN 5"/>
    <property type="match status" value="1"/>
</dbReference>
<keyword evidence="4" id="KW-1185">Reference proteome</keyword>
<dbReference type="GO" id="GO:0005509">
    <property type="term" value="F:calcium ion binding"/>
    <property type="evidence" value="ECO:0007669"/>
    <property type="project" value="TreeGrafter"/>
</dbReference>
<accession>A0A8K0KTX1</accession>
<dbReference type="EMBL" id="KZ312451">
    <property type="protein sequence ID" value="KAG8240389.1"/>
    <property type="molecule type" value="Genomic_DNA"/>
</dbReference>
<organism evidence="3 4">
    <name type="scientific">Ladona fulva</name>
    <name type="common">Scarce chaser dragonfly</name>
    <name type="synonym">Libellula fulva</name>
    <dbReference type="NCBI Taxonomy" id="123851"/>
    <lineage>
        <taxon>Eukaryota</taxon>
        <taxon>Metazoa</taxon>
        <taxon>Ecdysozoa</taxon>
        <taxon>Arthropoda</taxon>
        <taxon>Hexapoda</taxon>
        <taxon>Insecta</taxon>
        <taxon>Pterygota</taxon>
        <taxon>Palaeoptera</taxon>
        <taxon>Odonata</taxon>
        <taxon>Epiprocta</taxon>
        <taxon>Anisoptera</taxon>
        <taxon>Libelluloidea</taxon>
        <taxon>Libellulidae</taxon>
        <taxon>Ladona</taxon>
    </lineage>
</organism>
<name>A0A8K0KTX1_LADFU</name>
<feature type="compositionally biased region" description="Polar residues" evidence="1">
    <location>
        <begin position="310"/>
        <end position="320"/>
    </location>
</feature>
<feature type="compositionally biased region" description="Low complexity" evidence="1">
    <location>
        <begin position="100"/>
        <end position="116"/>
    </location>
</feature>
<dbReference type="InterPro" id="IPR038983">
    <property type="entry name" value="C2CD5"/>
</dbReference>
<dbReference type="Pfam" id="PF00168">
    <property type="entry name" value="C2"/>
    <property type="match status" value="1"/>
</dbReference>
<dbReference type="Pfam" id="PF23025">
    <property type="entry name" value="YbjQ_2"/>
    <property type="match status" value="1"/>
</dbReference>
<evidence type="ECO:0000313" key="4">
    <source>
        <dbReference type="Proteomes" id="UP000792457"/>
    </source>
</evidence>
<dbReference type="GO" id="GO:0010828">
    <property type="term" value="P:positive regulation of D-glucose transmembrane transport"/>
    <property type="evidence" value="ECO:0007669"/>
    <property type="project" value="TreeGrafter"/>
</dbReference>
<reference evidence="3" key="2">
    <citation type="submission" date="2017-10" db="EMBL/GenBank/DDBJ databases">
        <title>Ladona fulva Genome sequencing and assembly.</title>
        <authorList>
            <person name="Murali S."/>
            <person name="Richards S."/>
            <person name="Bandaranaike D."/>
            <person name="Bellair M."/>
            <person name="Blankenburg K."/>
            <person name="Chao H."/>
            <person name="Dinh H."/>
            <person name="Doddapaneni H."/>
            <person name="Dugan-Rocha S."/>
            <person name="Elkadiri S."/>
            <person name="Gnanaolivu R."/>
            <person name="Hernandez B."/>
            <person name="Skinner E."/>
            <person name="Javaid M."/>
            <person name="Lee S."/>
            <person name="Li M."/>
            <person name="Ming W."/>
            <person name="Munidasa M."/>
            <person name="Muniz J."/>
            <person name="Nguyen L."/>
            <person name="Hughes D."/>
            <person name="Osuji N."/>
            <person name="Pu L.-L."/>
            <person name="Puazo M."/>
            <person name="Qu C."/>
            <person name="Quiroz J."/>
            <person name="Raj R."/>
            <person name="Weissenberger G."/>
            <person name="Xin Y."/>
            <person name="Zou X."/>
            <person name="Han Y."/>
            <person name="Worley K."/>
            <person name="Muzny D."/>
            <person name="Gibbs R."/>
        </authorList>
    </citation>
    <scope>NUCLEOTIDE SEQUENCE</scope>
    <source>
        <strain evidence="3">Sampled in the wild</strain>
    </source>
</reference>
<dbReference type="PROSITE" id="PS50004">
    <property type="entry name" value="C2"/>
    <property type="match status" value="1"/>
</dbReference>
<evidence type="ECO:0000259" key="2">
    <source>
        <dbReference type="PROSITE" id="PS50004"/>
    </source>
</evidence>